<dbReference type="GO" id="GO:0006032">
    <property type="term" value="P:chitin catabolic process"/>
    <property type="evidence" value="ECO:0007669"/>
    <property type="project" value="UniProtKB-KW"/>
</dbReference>
<dbReference type="Pfam" id="PF00704">
    <property type="entry name" value="Glyco_hydro_18"/>
    <property type="match status" value="1"/>
</dbReference>
<comment type="similarity">
    <text evidence="8">Belongs to the glycosyl hydrolase 18 family.</text>
</comment>
<dbReference type="SUPFAM" id="SSF51445">
    <property type="entry name" value="(Trans)glycosidases"/>
    <property type="match status" value="1"/>
</dbReference>
<feature type="region of interest" description="Disordered" evidence="9">
    <location>
        <begin position="397"/>
        <end position="474"/>
    </location>
</feature>
<dbReference type="InterPro" id="IPR017853">
    <property type="entry name" value="GH"/>
</dbReference>
<keyword evidence="13" id="KW-1185">Reference proteome</keyword>
<evidence type="ECO:0000313" key="13">
    <source>
        <dbReference type="Proteomes" id="UP001151516"/>
    </source>
</evidence>
<keyword evidence="3" id="KW-0146">Chitin degradation</keyword>
<dbReference type="GO" id="GO:0000272">
    <property type="term" value="P:polysaccharide catabolic process"/>
    <property type="evidence" value="ECO:0007669"/>
    <property type="project" value="UniProtKB-KW"/>
</dbReference>
<feature type="chain" id="PRO_5040766918" description="GH18 domain-containing protein" evidence="10">
    <location>
        <begin position="21"/>
        <end position="535"/>
    </location>
</feature>
<dbReference type="InterPro" id="IPR029070">
    <property type="entry name" value="Chitinase_insertion_sf"/>
</dbReference>
<comment type="caution">
    <text evidence="12">The sequence shown here is derived from an EMBL/GenBank/DDBJ whole genome shotgun (WGS) entry which is preliminary data.</text>
</comment>
<evidence type="ECO:0000313" key="12">
    <source>
        <dbReference type="EMBL" id="KAJ2688437.1"/>
    </source>
</evidence>
<sequence>MRYHLLLSALGLALGAVVKAQQEQIVVGYYPSWKKDKIDGMDLSQYTHINLAFAIPDATGEFTFEGQAFVKDVVADLHAKGTKALLSVGGWTGSIYISDILLDKDTRQTFMDSMVSYIKDNDLDGIDIDWEFPGHLRGNDCNNINAEKDTPNFLEFLTDLRAALDTTFTDEKKLITMAVRVEPFDVNGAPSTDVSEFAKVVDFANIMQYDINGAWNDLTGPNAPFNFEEGKGMQASFVSAIDAWTKAGWPAKQLTAGIGFYGRATIADVDMTDDPENQYQKQTNDVPQGDKEDLEWKDPCTGKMGHSGVWQWKHLRNEKVLTDPATAGTSWVRTWDDVSKTPWLFNPTTKQFISYDDPKSIKVKMDYAASMGLAGAMVWSIEMDYEGELLKAVKNWKSSTPPLSNGGGDKPEKKEPTEKTPEDEENEDEANPPGDGNPEGGDNPPGDGNPQGGDNPPGGGNPEPDNTPLNNPAFVKPVAGGACTTNGQLECADETGTTTAYMVCVNDKWVEMRCGDGTACLRIDGSITCGWPSKR</sequence>
<evidence type="ECO:0000256" key="6">
    <source>
        <dbReference type="ARBA" id="ARBA00023326"/>
    </source>
</evidence>
<feature type="compositionally biased region" description="Low complexity" evidence="9">
    <location>
        <begin position="431"/>
        <end position="448"/>
    </location>
</feature>
<comment type="catalytic activity">
    <reaction evidence="1">
        <text>Random endo-hydrolysis of N-acetyl-beta-D-glucosaminide (1-&gt;4)-beta-linkages in chitin and chitodextrins.</text>
        <dbReference type="EC" id="3.2.1.14"/>
    </reaction>
</comment>
<evidence type="ECO:0000256" key="2">
    <source>
        <dbReference type="ARBA" id="ARBA00022801"/>
    </source>
</evidence>
<evidence type="ECO:0000256" key="10">
    <source>
        <dbReference type="SAM" id="SignalP"/>
    </source>
</evidence>
<feature type="domain" description="GH18" evidence="11">
    <location>
        <begin position="24"/>
        <end position="400"/>
    </location>
</feature>
<dbReference type="PANTHER" id="PTHR11177:SF392">
    <property type="entry name" value="HAP41P"/>
    <property type="match status" value="1"/>
</dbReference>
<dbReference type="SMART" id="SM00636">
    <property type="entry name" value="Glyco_18"/>
    <property type="match status" value="1"/>
</dbReference>
<dbReference type="SUPFAM" id="SSF54556">
    <property type="entry name" value="Chitinase insertion domain"/>
    <property type="match status" value="1"/>
</dbReference>
<evidence type="ECO:0000256" key="9">
    <source>
        <dbReference type="SAM" id="MobiDB-lite"/>
    </source>
</evidence>
<name>A0A9W8GNF8_9FUNG</name>
<keyword evidence="4" id="KW-0119">Carbohydrate metabolism</keyword>
<evidence type="ECO:0000256" key="8">
    <source>
        <dbReference type="RuleBase" id="RU004453"/>
    </source>
</evidence>
<keyword evidence="6" id="KW-0624">Polysaccharide degradation</keyword>
<feature type="compositionally biased region" description="Basic and acidic residues" evidence="9">
    <location>
        <begin position="409"/>
        <end position="420"/>
    </location>
</feature>
<dbReference type="AlphaFoldDB" id="A0A9W8GNF8"/>
<dbReference type="Pfam" id="PF03427">
    <property type="entry name" value="CBM_19"/>
    <property type="match status" value="1"/>
</dbReference>
<dbReference type="Gene3D" id="3.10.50.10">
    <property type="match status" value="1"/>
</dbReference>
<dbReference type="GO" id="GO:0005576">
    <property type="term" value="C:extracellular region"/>
    <property type="evidence" value="ECO:0007669"/>
    <property type="project" value="TreeGrafter"/>
</dbReference>
<dbReference type="InterPro" id="IPR005089">
    <property type="entry name" value="CBM19"/>
</dbReference>
<feature type="signal peptide" evidence="10">
    <location>
        <begin position="1"/>
        <end position="20"/>
    </location>
</feature>
<feature type="compositionally biased region" description="Acidic residues" evidence="9">
    <location>
        <begin position="421"/>
        <end position="430"/>
    </location>
</feature>
<evidence type="ECO:0000259" key="11">
    <source>
        <dbReference type="PROSITE" id="PS51910"/>
    </source>
</evidence>
<proteinExistence type="inferred from homology"/>
<keyword evidence="10" id="KW-0732">Signal</keyword>
<dbReference type="InterPro" id="IPR001579">
    <property type="entry name" value="Glyco_hydro_18_chit_AS"/>
</dbReference>
<evidence type="ECO:0000256" key="7">
    <source>
        <dbReference type="RuleBase" id="RU000489"/>
    </source>
</evidence>
<dbReference type="InterPro" id="IPR011583">
    <property type="entry name" value="Chitinase_II/V-like_cat"/>
</dbReference>
<dbReference type="Proteomes" id="UP001151516">
    <property type="component" value="Unassembled WGS sequence"/>
</dbReference>
<reference evidence="12" key="1">
    <citation type="submission" date="2022-07" db="EMBL/GenBank/DDBJ databases">
        <title>Phylogenomic reconstructions and comparative analyses of Kickxellomycotina fungi.</title>
        <authorList>
            <person name="Reynolds N.K."/>
            <person name="Stajich J.E."/>
            <person name="Barry K."/>
            <person name="Grigoriev I.V."/>
            <person name="Crous P."/>
            <person name="Smith M.E."/>
        </authorList>
    </citation>
    <scope>NUCLEOTIDE SEQUENCE</scope>
    <source>
        <strain evidence="12">CBS 109367</strain>
    </source>
</reference>
<feature type="compositionally biased region" description="Gly residues" evidence="9">
    <location>
        <begin position="449"/>
        <end position="461"/>
    </location>
</feature>
<dbReference type="PANTHER" id="PTHR11177">
    <property type="entry name" value="CHITINASE"/>
    <property type="match status" value="1"/>
</dbReference>
<dbReference type="PROSITE" id="PS51910">
    <property type="entry name" value="GH18_2"/>
    <property type="match status" value="1"/>
</dbReference>
<dbReference type="PROSITE" id="PS01095">
    <property type="entry name" value="GH18_1"/>
    <property type="match status" value="1"/>
</dbReference>
<dbReference type="GO" id="GO:0008843">
    <property type="term" value="F:endochitinase activity"/>
    <property type="evidence" value="ECO:0007669"/>
    <property type="project" value="UniProtKB-EC"/>
</dbReference>
<evidence type="ECO:0000256" key="3">
    <source>
        <dbReference type="ARBA" id="ARBA00023024"/>
    </source>
</evidence>
<accession>A0A9W8GNF8</accession>
<dbReference type="EMBL" id="JANBTX010000046">
    <property type="protein sequence ID" value="KAJ2688437.1"/>
    <property type="molecule type" value="Genomic_DNA"/>
</dbReference>
<evidence type="ECO:0000256" key="4">
    <source>
        <dbReference type="ARBA" id="ARBA00023277"/>
    </source>
</evidence>
<dbReference type="InterPro" id="IPR001223">
    <property type="entry name" value="Glyco_hydro18_cat"/>
</dbReference>
<dbReference type="InterPro" id="IPR050314">
    <property type="entry name" value="Glycosyl_Hydrlase_18"/>
</dbReference>
<dbReference type="GO" id="GO:0008061">
    <property type="term" value="F:chitin binding"/>
    <property type="evidence" value="ECO:0007669"/>
    <property type="project" value="InterPro"/>
</dbReference>
<keyword evidence="5 7" id="KW-0326">Glycosidase</keyword>
<dbReference type="Gene3D" id="3.20.20.80">
    <property type="entry name" value="Glycosidases"/>
    <property type="match status" value="1"/>
</dbReference>
<dbReference type="OrthoDB" id="76388at2759"/>
<keyword evidence="2 7" id="KW-0378">Hydrolase</keyword>
<gene>
    <name evidence="12" type="ORF">IWW39_002203</name>
</gene>
<protein>
    <recommendedName>
        <fullName evidence="11">GH18 domain-containing protein</fullName>
    </recommendedName>
</protein>
<organism evidence="12 13">
    <name type="scientific">Coemansia spiralis</name>
    <dbReference type="NCBI Taxonomy" id="417178"/>
    <lineage>
        <taxon>Eukaryota</taxon>
        <taxon>Fungi</taxon>
        <taxon>Fungi incertae sedis</taxon>
        <taxon>Zoopagomycota</taxon>
        <taxon>Kickxellomycotina</taxon>
        <taxon>Kickxellomycetes</taxon>
        <taxon>Kickxellales</taxon>
        <taxon>Kickxellaceae</taxon>
        <taxon>Coemansia</taxon>
    </lineage>
</organism>
<evidence type="ECO:0000256" key="1">
    <source>
        <dbReference type="ARBA" id="ARBA00000822"/>
    </source>
</evidence>
<feature type="region of interest" description="Disordered" evidence="9">
    <location>
        <begin position="274"/>
        <end position="293"/>
    </location>
</feature>
<feature type="compositionally biased region" description="Polar residues" evidence="9">
    <location>
        <begin position="277"/>
        <end position="286"/>
    </location>
</feature>
<evidence type="ECO:0000256" key="5">
    <source>
        <dbReference type="ARBA" id="ARBA00023295"/>
    </source>
</evidence>